<proteinExistence type="inferred from homology"/>
<feature type="compositionally biased region" description="Basic and acidic residues" evidence="17">
    <location>
        <begin position="83"/>
        <end position="93"/>
    </location>
</feature>
<evidence type="ECO:0000256" key="12">
    <source>
        <dbReference type="ARBA" id="ARBA00022825"/>
    </source>
</evidence>
<dbReference type="GO" id="GO:0008239">
    <property type="term" value="F:dipeptidyl-peptidase activity"/>
    <property type="evidence" value="ECO:0007669"/>
    <property type="project" value="UniProtKB-EC"/>
</dbReference>
<protein>
    <recommendedName>
        <fullName evidence="6">Probable dipeptidyl-aminopeptidase B</fullName>
        <ecNumber evidence="5">3.4.14.5</ecNumber>
    </recommendedName>
</protein>
<dbReference type="GO" id="GO:0005886">
    <property type="term" value="C:plasma membrane"/>
    <property type="evidence" value="ECO:0007669"/>
    <property type="project" value="TreeGrafter"/>
</dbReference>
<dbReference type="AlphaFoldDB" id="A0A9N9VGX7"/>
<dbReference type="GO" id="GO:0008236">
    <property type="term" value="F:serine-type peptidase activity"/>
    <property type="evidence" value="ECO:0007669"/>
    <property type="project" value="UniProtKB-KW"/>
</dbReference>
<dbReference type="InterPro" id="IPR002469">
    <property type="entry name" value="Peptidase_S9B_N"/>
</dbReference>
<feature type="region of interest" description="Disordered" evidence="17">
    <location>
        <begin position="1"/>
        <end position="23"/>
    </location>
</feature>
<keyword evidence="7" id="KW-0031">Aminopeptidase</keyword>
<evidence type="ECO:0000256" key="11">
    <source>
        <dbReference type="ARBA" id="ARBA00022801"/>
    </source>
</evidence>
<dbReference type="SUPFAM" id="SSF82171">
    <property type="entry name" value="DPP6 N-terminal domain-like"/>
    <property type="match status" value="1"/>
</dbReference>
<evidence type="ECO:0000256" key="1">
    <source>
        <dbReference type="ARBA" id="ARBA00001257"/>
    </source>
</evidence>
<evidence type="ECO:0000256" key="4">
    <source>
        <dbReference type="ARBA" id="ARBA00006150"/>
    </source>
</evidence>
<feature type="domain" description="Dipeptidylpeptidase IV N-terminal" evidence="20">
    <location>
        <begin position="237"/>
        <end position="614"/>
    </location>
</feature>
<evidence type="ECO:0000256" key="17">
    <source>
        <dbReference type="SAM" id="MobiDB-lite"/>
    </source>
</evidence>
<dbReference type="GO" id="GO:0004177">
    <property type="term" value="F:aminopeptidase activity"/>
    <property type="evidence" value="ECO:0007669"/>
    <property type="project" value="UniProtKB-KW"/>
</dbReference>
<dbReference type="EMBL" id="CABFNQ020000717">
    <property type="protein sequence ID" value="CAH0026042.1"/>
    <property type="molecule type" value="Genomic_DNA"/>
</dbReference>
<comment type="caution">
    <text evidence="21">The sequence shown here is derived from an EMBL/GenBank/DDBJ whole genome shotgun (WGS) entry which is preliminary data.</text>
</comment>
<keyword evidence="12" id="KW-0720">Serine protease</keyword>
<dbReference type="OrthoDB" id="16520at2759"/>
<keyword evidence="22" id="KW-1185">Reference proteome</keyword>
<evidence type="ECO:0000256" key="16">
    <source>
        <dbReference type="ARBA" id="ARBA00023180"/>
    </source>
</evidence>
<comment type="similarity">
    <text evidence="4">Belongs to the peptidase S9B family.</text>
</comment>
<dbReference type="Gene3D" id="2.140.10.30">
    <property type="entry name" value="Dipeptidylpeptidase IV, N-terminal domain"/>
    <property type="match status" value="1"/>
</dbReference>
<evidence type="ECO:0000259" key="19">
    <source>
        <dbReference type="Pfam" id="PF00326"/>
    </source>
</evidence>
<evidence type="ECO:0000256" key="7">
    <source>
        <dbReference type="ARBA" id="ARBA00022438"/>
    </source>
</evidence>
<evidence type="ECO:0000256" key="15">
    <source>
        <dbReference type="ARBA" id="ARBA00023136"/>
    </source>
</evidence>
<keyword evidence="10 18" id="KW-0812">Transmembrane</keyword>
<gene>
    <name evidence="21" type="ORF">CRHIZ90672A_00009564</name>
</gene>
<dbReference type="FunFam" id="3.40.50.1820:FF:000003">
    <property type="entry name" value="Dipeptidyl peptidase 4"/>
    <property type="match status" value="1"/>
</dbReference>
<evidence type="ECO:0000256" key="8">
    <source>
        <dbReference type="ARBA" id="ARBA00022554"/>
    </source>
</evidence>
<keyword evidence="9" id="KW-0645">Protease</keyword>
<dbReference type="Pfam" id="PF00930">
    <property type="entry name" value="DPPIV_N"/>
    <property type="match status" value="1"/>
</dbReference>
<evidence type="ECO:0000313" key="21">
    <source>
        <dbReference type="EMBL" id="CAH0026042.1"/>
    </source>
</evidence>
<evidence type="ECO:0000256" key="5">
    <source>
        <dbReference type="ARBA" id="ARBA00012062"/>
    </source>
</evidence>
<keyword evidence="11" id="KW-0378">Hydrolase</keyword>
<comment type="function">
    <text evidence="2">Type IV dipeptidyl-peptidase which removes N-terminal dipeptides sequentially from polypeptides having unsubstituted N-termini provided that the penultimate residue is proline.</text>
</comment>
<comment type="subcellular location">
    <subcellularLocation>
        <location evidence="3">Vacuole membrane</location>
        <topology evidence="3">Single-pass type II membrane protein</topology>
    </subcellularLocation>
</comment>
<reference evidence="21" key="1">
    <citation type="submission" date="2021-10" db="EMBL/GenBank/DDBJ databases">
        <authorList>
            <person name="Piombo E."/>
        </authorList>
    </citation>
    <scope>NUCLEOTIDE SEQUENCE</scope>
</reference>
<name>A0A9N9VGX7_9HYPO</name>
<evidence type="ECO:0000256" key="13">
    <source>
        <dbReference type="ARBA" id="ARBA00022968"/>
    </source>
</evidence>
<comment type="catalytic activity">
    <reaction evidence="1">
        <text>Release of an N-terminal dipeptide, Xaa-Yaa-|-Zaa-, from a polypeptide, preferentially when Yaa is Pro, provided Zaa is neither Pro nor hydroxyproline.</text>
        <dbReference type="EC" id="3.4.14.5"/>
    </reaction>
</comment>
<keyword evidence="13" id="KW-0735">Signal-anchor</keyword>
<keyword evidence="15 18" id="KW-0472">Membrane</keyword>
<dbReference type="EC" id="3.4.14.5" evidence="5"/>
<feature type="region of interest" description="Disordered" evidence="17">
    <location>
        <begin position="36"/>
        <end position="93"/>
    </location>
</feature>
<organism evidence="21 22">
    <name type="scientific">Clonostachys rhizophaga</name>
    <dbReference type="NCBI Taxonomy" id="160324"/>
    <lineage>
        <taxon>Eukaryota</taxon>
        <taxon>Fungi</taxon>
        <taxon>Dikarya</taxon>
        <taxon>Ascomycota</taxon>
        <taxon>Pezizomycotina</taxon>
        <taxon>Sordariomycetes</taxon>
        <taxon>Hypocreomycetidae</taxon>
        <taxon>Hypocreales</taxon>
        <taxon>Bionectriaceae</taxon>
        <taxon>Clonostachys</taxon>
    </lineage>
</organism>
<dbReference type="InterPro" id="IPR050278">
    <property type="entry name" value="Serine_Prot_S9B/DPPIV"/>
</dbReference>
<accession>A0A9N9VGX7</accession>
<evidence type="ECO:0000256" key="14">
    <source>
        <dbReference type="ARBA" id="ARBA00022989"/>
    </source>
</evidence>
<dbReference type="GO" id="GO:0006508">
    <property type="term" value="P:proteolysis"/>
    <property type="evidence" value="ECO:0007669"/>
    <property type="project" value="UniProtKB-KW"/>
</dbReference>
<feature type="transmembrane region" description="Helical" evidence="18">
    <location>
        <begin position="106"/>
        <end position="127"/>
    </location>
</feature>
<dbReference type="PANTHER" id="PTHR11731">
    <property type="entry name" value="PROTEASE FAMILY S9B,C DIPEPTIDYL-PEPTIDASE IV-RELATED"/>
    <property type="match status" value="1"/>
</dbReference>
<evidence type="ECO:0000256" key="10">
    <source>
        <dbReference type="ARBA" id="ARBA00022692"/>
    </source>
</evidence>
<dbReference type="InterPro" id="IPR029058">
    <property type="entry name" value="AB_hydrolase_fold"/>
</dbReference>
<dbReference type="SUPFAM" id="SSF53474">
    <property type="entry name" value="alpha/beta-Hydrolases"/>
    <property type="match status" value="1"/>
</dbReference>
<evidence type="ECO:0000256" key="18">
    <source>
        <dbReference type="SAM" id="Phobius"/>
    </source>
</evidence>
<dbReference type="InterPro" id="IPR001375">
    <property type="entry name" value="Peptidase_S9_cat"/>
</dbReference>
<feature type="domain" description="Peptidase S9 prolyl oligopeptidase catalytic" evidence="19">
    <location>
        <begin position="700"/>
        <end position="893"/>
    </location>
</feature>
<evidence type="ECO:0000259" key="20">
    <source>
        <dbReference type="Pfam" id="PF00930"/>
    </source>
</evidence>
<evidence type="ECO:0000256" key="9">
    <source>
        <dbReference type="ARBA" id="ARBA00022670"/>
    </source>
</evidence>
<dbReference type="PANTHER" id="PTHR11731:SF200">
    <property type="entry name" value="DIPEPTIDYL PEPTIDASE 10, ISOFORM B"/>
    <property type="match status" value="1"/>
</dbReference>
<sequence length="952" mass="106419">MAPTNPNTAENLPRDSLSSVSTTSIVFDRLQEENEKAAAKRRANQANMASGGSYRDLDIADLDDEDPLKPEDDLETRAFIPREGADNNNRTKAEPRKFMDKGLRRVLIIGVSIFTIAWLVALGIFVAKGSYHHDSDTEHDPNADHRGSGKAVTLDQVLTGYWRARVHSISWIADPDGKDGLLLEKGVPGKDYLVVEDVRARGSEKDSADAYSARVLMKDARFDYDGRSYVTSEAEPSPDLKKVLLGVYKVHHWRHSYTATYFILDVKSGKIEPLLPEDVNANIMLATWSPKSDAIAFTKTSDNNLYVRPLDNKKEIVQVTTDGGVECFNGVPDWVYEEEVLSGRSATWWSADGQHIAFFRTNETGVPEYPIQYFVSRPSGTQPPSDEGSFPEEVKIKYPKAGSHNPVVELRFYDVAKNEVFSVDSGDQFPDDDRIINSVVWAGNKKALIKETNRVSDHVKVVLFDADTRQSRTVRSSDVNAIDGGWFEISKQMTYVPADPSKGRPHDGYVDSVIHEGYDHLAYFTPLDSSKPIMLTSGQWEVDDAPSAVDVANNLVYFVSTKESSIQRHVYSVNLLDGSNLQALTDTKEEGYYSASFSHGAGYMLLSYSGPKTPSQSVKSTPSNPSAYYSLLEDNSALAERARKHELPILKYGVLDLGNGVKVNYVERRPPHFNSKKQYPVLFHQYSGPGSQQVNKRFTVDFQSYVASSLGYVVITVDPRGTGFLGRAHRVPVRNQLGVHEAADHIAAAQHFSRQPYVDANRVAIWGWSYGGFQTLKTLEQDAGQTFSYGMAVAPVVDWSLYDSIYTERYMRQPKDNRDGYTASSVTNATALGRNVRFLLMHGVADDNVHFQNSLRLLDALDLAGVENYDVHVFPDSDHSIYFHNANRIVYDSKLLLPSPSPTSRDENRTNEIPELSNWLVNAFNGEWLKIADPKPNDRRKRAIIEQDVPLP</sequence>
<keyword evidence="14 18" id="KW-1133">Transmembrane helix</keyword>
<dbReference type="Proteomes" id="UP000696573">
    <property type="component" value="Unassembled WGS sequence"/>
</dbReference>
<keyword evidence="8" id="KW-0926">Vacuole</keyword>
<dbReference type="Pfam" id="PF00326">
    <property type="entry name" value="Peptidase_S9"/>
    <property type="match status" value="1"/>
</dbReference>
<evidence type="ECO:0000313" key="22">
    <source>
        <dbReference type="Proteomes" id="UP000696573"/>
    </source>
</evidence>
<dbReference type="GO" id="GO:0005774">
    <property type="term" value="C:vacuolar membrane"/>
    <property type="evidence" value="ECO:0007669"/>
    <property type="project" value="UniProtKB-SubCell"/>
</dbReference>
<evidence type="ECO:0000256" key="2">
    <source>
        <dbReference type="ARBA" id="ARBA00002218"/>
    </source>
</evidence>
<keyword evidence="16" id="KW-0325">Glycoprotein</keyword>
<evidence type="ECO:0000256" key="3">
    <source>
        <dbReference type="ARBA" id="ARBA00004576"/>
    </source>
</evidence>
<dbReference type="Gene3D" id="3.40.50.1820">
    <property type="entry name" value="alpha/beta hydrolase"/>
    <property type="match status" value="1"/>
</dbReference>
<evidence type="ECO:0000256" key="6">
    <source>
        <dbReference type="ARBA" id="ARBA00014118"/>
    </source>
</evidence>